<dbReference type="Gene3D" id="1.10.630.10">
    <property type="entry name" value="Cytochrome P450"/>
    <property type="match status" value="1"/>
</dbReference>
<accession>A0ABR3Z5F0</accession>
<evidence type="ECO:0000313" key="2">
    <source>
        <dbReference type="Proteomes" id="UP001583186"/>
    </source>
</evidence>
<dbReference type="SUPFAM" id="SSF48264">
    <property type="entry name" value="Cytochrome P450"/>
    <property type="match status" value="1"/>
</dbReference>
<dbReference type="InterPro" id="IPR036396">
    <property type="entry name" value="Cyt_P450_sf"/>
</dbReference>
<proteinExistence type="predicted"/>
<dbReference type="Proteomes" id="UP001583186">
    <property type="component" value="Unassembled WGS sequence"/>
</dbReference>
<sequence>MAPLLAKASFPPLSHIPGSWHTRVTRLVLKYHILKGRRMYYVHALHEVYGPVVRIVPEEVGVADPAAVARIHRIGGGFLKGPWYTKTNQAPEPSIFAMVYPRIRRDGHMAEARRNRHW</sequence>
<keyword evidence="2" id="KW-1185">Reference proteome</keyword>
<organism evidence="1 2">
    <name type="scientific">Sporothrix stenoceras</name>
    <dbReference type="NCBI Taxonomy" id="5173"/>
    <lineage>
        <taxon>Eukaryota</taxon>
        <taxon>Fungi</taxon>
        <taxon>Dikarya</taxon>
        <taxon>Ascomycota</taxon>
        <taxon>Pezizomycotina</taxon>
        <taxon>Sordariomycetes</taxon>
        <taxon>Sordariomycetidae</taxon>
        <taxon>Ophiostomatales</taxon>
        <taxon>Ophiostomataceae</taxon>
        <taxon>Sporothrix</taxon>
    </lineage>
</organism>
<comment type="caution">
    <text evidence="1">The sequence shown here is derived from an EMBL/GenBank/DDBJ whole genome shotgun (WGS) entry which is preliminary data.</text>
</comment>
<reference evidence="1 2" key="1">
    <citation type="journal article" date="2024" name="IMA Fungus">
        <title>IMA Genome - F19 : A genome assembly and annotation guide to empower mycologists, including annotated draft genome sequences of Ceratocystis pirilliformis, Diaporthe australafricana, Fusarium ophioides, Paecilomyces lecythidis, and Sporothrix stenoceras.</title>
        <authorList>
            <person name="Aylward J."/>
            <person name="Wilson A.M."/>
            <person name="Visagie C.M."/>
            <person name="Spraker J."/>
            <person name="Barnes I."/>
            <person name="Buitendag C."/>
            <person name="Ceriani C."/>
            <person name="Del Mar Angel L."/>
            <person name="du Plessis D."/>
            <person name="Fuchs T."/>
            <person name="Gasser K."/>
            <person name="Kramer D."/>
            <person name="Li W."/>
            <person name="Munsamy K."/>
            <person name="Piso A."/>
            <person name="Price J.L."/>
            <person name="Sonnekus B."/>
            <person name="Thomas C."/>
            <person name="van der Nest A."/>
            <person name="van Dijk A."/>
            <person name="van Heerden A."/>
            <person name="van Vuuren N."/>
            <person name="Yilmaz N."/>
            <person name="Duong T.A."/>
            <person name="van der Merwe N.A."/>
            <person name="Wingfield M.J."/>
            <person name="Wingfield B.D."/>
        </authorList>
    </citation>
    <scope>NUCLEOTIDE SEQUENCE [LARGE SCALE GENOMIC DNA]</scope>
    <source>
        <strain evidence="1 2">CMW 5346</strain>
    </source>
</reference>
<name>A0ABR3Z5F0_9PEZI</name>
<gene>
    <name evidence="1" type="ORF">Sste5346_005453</name>
</gene>
<protein>
    <submittedName>
        <fullName evidence="1">Uncharacterized protein</fullName>
    </submittedName>
</protein>
<evidence type="ECO:0000313" key="1">
    <source>
        <dbReference type="EMBL" id="KAL1895033.1"/>
    </source>
</evidence>
<dbReference type="EMBL" id="JAWCUI010000029">
    <property type="protein sequence ID" value="KAL1895033.1"/>
    <property type="molecule type" value="Genomic_DNA"/>
</dbReference>